<keyword evidence="10" id="KW-1185">Reference proteome</keyword>
<dbReference type="SUPFAM" id="SSF54928">
    <property type="entry name" value="RNA-binding domain, RBD"/>
    <property type="match status" value="1"/>
</dbReference>
<dbReference type="EMBL" id="JASCZI010212571">
    <property type="protein sequence ID" value="MED6199809.1"/>
    <property type="molecule type" value="Genomic_DNA"/>
</dbReference>
<dbReference type="PROSITE" id="PS50102">
    <property type="entry name" value="RRM"/>
    <property type="match status" value="1"/>
</dbReference>
<dbReference type="SMART" id="SM00360">
    <property type="entry name" value="RRM"/>
    <property type="match status" value="1"/>
</dbReference>
<protein>
    <recommendedName>
        <fullName evidence="8">RRM domain-containing protein</fullName>
    </recommendedName>
</protein>
<accession>A0ABU6XQU2</accession>
<evidence type="ECO:0000313" key="9">
    <source>
        <dbReference type="EMBL" id="MED6199809.1"/>
    </source>
</evidence>
<dbReference type="PANTHER" id="PTHR48028">
    <property type="entry name" value="GLYCINE-RICH RNA-BINDING PROTEIN RZ1A"/>
    <property type="match status" value="1"/>
</dbReference>
<keyword evidence="5" id="KW-0539">Nucleus</keyword>
<dbReference type="CDD" id="cd00590">
    <property type="entry name" value="RRM_SF"/>
    <property type="match status" value="1"/>
</dbReference>
<dbReference type="PANTHER" id="PTHR48028:SF4">
    <property type="entry name" value="SC35-LIKE SPLICING FACTOR"/>
    <property type="match status" value="1"/>
</dbReference>
<gene>
    <name evidence="9" type="ORF">PIB30_079358</name>
</gene>
<proteinExistence type="predicted"/>
<feature type="compositionally biased region" description="Basic and acidic residues" evidence="7">
    <location>
        <begin position="191"/>
        <end position="207"/>
    </location>
</feature>
<sequence length="235" mass="26789">GGTLETIGGQAYQRHASSHGNSGHNNHEGRPRREHRWSEGNSLTVFVDNLPVDSTKAWLWKVFSSAGNVVDTFLSVKKRMKNPLRFAFVRYATKWEVNKAIEQLNGWIVWGHSILVTESKYKRSWVEERNNMALETGRGMKDEVEGLSLECPKEAQNEESDSASLSAPPGFEPTYLISPQGFEEWSNLRHTQREQVDESERDKEKRAQKGKSKKVTSVRLKDRITGLHRGARKRG</sequence>
<comment type="caution">
    <text evidence="9">The sequence shown here is derived from an EMBL/GenBank/DDBJ whole genome shotgun (WGS) entry which is preliminary data.</text>
</comment>
<evidence type="ECO:0000256" key="3">
    <source>
        <dbReference type="ARBA" id="ARBA00022884"/>
    </source>
</evidence>
<feature type="region of interest" description="Disordered" evidence="7">
    <location>
        <begin position="1"/>
        <end position="34"/>
    </location>
</feature>
<evidence type="ECO:0000256" key="6">
    <source>
        <dbReference type="PROSITE-ProRule" id="PRU00176"/>
    </source>
</evidence>
<keyword evidence="3 6" id="KW-0694">RNA-binding</keyword>
<evidence type="ECO:0000313" key="10">
    <source>
        <dbReference type="Proteomes" id="UP001341840"/>
    </source>
</evidence>
<dbReference type="Proteomes" id="UP001341840">
    <property type="component" value="Unassembled WGS sequence"/>
</dbReference>
<keyword evidence="4" id="KW-0508">mRNA splicing</keyword>
<feature type="non-terminal residue" evidence="9">
    <location>
        <position position="1"/>
    </location>
</feature>
<keyword evidence="2" id="KW-0507">mRNA processing</keyword>
<dbReference type="InterPro" id="IPR051106">
    <property type="entry name" value="RNA-bind/splicing_reg"/>
</dbReference>
<reference evidence="9 10" key="1">
    <citation type="journal article" date="2023" name="Plants (Basel)">
        <title>Bridging the Gap: Combining Genomics and Transcriptomics Approaches to Understand Stylosanthes scabra, an Orphan Legume from the Brazilian Caatinga.</title>
        <authorList>
            <person name="Ferreira-Neto J.R.C."/>
            <person name="da Silva M.D."/>
            <person name="Binneck E."/>
            <person name="de Melo N.F."/>
            <person name="da Silva R.H."/>
            <person name="de Melo A.L.T.M."/>
            <person name="Pandolfi V."/>
            <person name="Bustamante F.O."/>
            <person name="Brasileiro-Vidal A.C."/>
            <person name="Benko-Iseppon A.M."/>
        </authorList>
    </citation>
    <scope>NUCLEOTIDE SEQUENCE [LARGE SCALE GENOMIC DNA]</scope>
    <source>
        <tissue evidence="9">Leaves</tissue>
    </source>
</reference>
<dbReference type="InterPro" id="IPR012677">
    <property type="entry name" value="Nucleotide-bd_a/b_plait_sf"/>
</dbReference>
<evidence type="ECO:0000256" key="1">
    <source>
        <dbReference type="ARBA" id="ARBA00004123"/>
    </source>
</evidence>
<dbReference type="Pfam" id="PF00076">
    <property type="entry name" value="RRM_1"/>
    <property type="match status" value="1"/>
</dbReference>
<comment type="subcellular location">
    <subcellularLocation>
        <location evidence="1">Nucleus</location>
    </subcellularLocation>
</comment>
<evidence type="ECO:0000256" key="7">
    <source>
        <dbReference type="SAM" id="MobiDB-lite"/>
    </source>
</evidence>
<organism evidence="9 10">
    <name type="scientific">Stylosanthes scabra</name>
    <dbReference type="NCBI Taxonomy" id="79078"/>
    <lineage>
        <taxon>Eukaryota</taxon>
        <taxon>Viridiplantae</taxon>
        <taxon>Streptophyta</taxon>
        <taxon>Embryophyta</taxon>
        <taxon>Tracheophyta</taxon>
        <taxon>Spermatophyta</taxon>
        <taxon>Magnoliopsida</taxon>
        <taxon>eudicotyledons</taxon>
        <taxon>Gunneridae</taxon>
        <taxon>Pentapetalae</taxon>
        <taxon>rosids</taxon>
        <taxon>fabids</taxon>
        <taxon>Fabales</taxon>
        <taxon>Fabaceae</taxon>
        <taxon>Papilionoideae</taxon>
        <taxon>50 kb inversion clade</taxon>
        <taxon>dalbergioids sensu lato</taxon>
        <taxon>Dalbergieae</taxon>
        <taxon>Pterocarpus clade</taxon>
        <taxon>Stylosanthes</taxon>
    </lineage>
</organism>
<evidence type="ECO:0000259" key="8">
    <source>
        <dbReference type="PROSITE" id="PS50102"/>
    </source>
</evidence>
<evidence type="ECO:0000256" key="4">
    <source>
        <dbReference type="ARBA" id="ARBA00023187"/>
    </source>
</evidence>
<dbReference type="InterPro" id="IPR035979">
    <property type="entry name" value="RBD_domain_sf"/>
</dbReference>
<dbReference type="Gene3D" id="3.30.70.330">
    <property type="match status" value="1"/>
</dbReference>
<feature type="domain" description="RRM" evidence="8">
    <location>
        <begin position="43"/>
        <end position="121"/>
    </location>
</feature>
<evidence type="ECO:0000256" key="2">
    <source>
        <dbReference type="ARBA" id="ARBA00022664"/>
    </source>
</evidence>
<feature type="region of interest" description="Disordered" evidence="7">
    <location>
        <begin position="153"/>
        <end position="235"/>
    </location>
</feature>
<dbReference type="InterPro" id="IPR000504">
    <property type="entry name" value="RRM_dom"/>
</dbReference>
<name>A0ABU6XQU2_9FABA</name>
<evidence type="ECO:0000256" key="5">
    <source>
        <dbReference type="ARBA" id="ARBA00023242"/>
    </source>
</evidence>